<proteinExistence type="predicted"/>
<name>A0ACC1LXB9_9FUNG</name>
<protein>
    <submittedName>
        <fullName evidence="1">Diphthamide biosynthesis protein 3</fullName>
    </submittedName>
</protein>
<evidence type="ECO:0000313" key="2">
    <source>
        <dbReference type="Proteomes" id="UP001139981"/>
    </source>
</evidence>
<gene>
    <name evidence="1" type="primary">DPH3</name>
    <name evidence="1" type="ORF">IWW38_005199</name>
</gene>
<organism evidence="1 2">
    <name type="scientific">Coemansia aciculifera</name>
    <dbReference type="NCBI Taxonomy" id="417176"/>
    <lineage>
        <taxon>Eukaryota</taxon>
        <taxon>Fungi</taxon>
        <taxon>Fungi incertae sedis</taxon>
        <taxon>Zoopagomycota</taxon>
        <taxon>Kickxellomycotina</taxon>
        <taxon>Kickxellomycetes</taxon>
        <taxon>Kickxellales</taxon>
        <taxon>Kickxellaceae</taxon>
        <taxon>Coemansia</taxon>
    </lineage>
</organism>
<keyword evidence="2" id="KW-1185">Reference proteome</keyword>
<sequence length="65" mass="7511">MASFYDEIEIEDMEFDEDELTYYYPCPCGDRFQITLAALKDSEDIAMCPSCSLLIKVIYDPDDLP</sequence>
<accession>A0ACC1LXB9</accession>
<dbReference type="Proteomes" id="UP001139981">
    <property type="component" value="Unassembled WGS sequence"/>
</dbReference>
<dbReference type="EMBL" id="JANBVB010002297">
    <property type="protein sequence ID" value="KAJ2886811.1"/>
    <property type="molecule type" value="Genomic_DNA"/>
</dbReference>
<evidence type="ECO:0000313" key="1">
    <source>
        <dbReference type="EMBL" id="KAJ2886811.1"/>
    </source>
</evidence>
<feature type="non-terminal residue" evidence="1">
    <location>
        <position position="65"/>
    </location>
</feature>
<reference evidence="1" key="1">
    <citation type="submission" date="2022-07" db="EMBL/GenBank/DDBJ databases">
        <title>Phylogenomic reconstructions and comparative analyses of Kickxellomycotina fungi.</title>
        <authorList>
            <person name="Reynolds N.K."/>
            <person name="Stajich J.E."/>
            <person name="Barry K."/>
            <person name="Grigoriev I.V."/>
            <person name="Crous P."/>
            <person name="Smith M.E."/>
        </authorList>
    </citation>
    <scope>NUCLEOTIDE SEQUENCE</scope>
    <source>
        <strain evidence="1">CBS 190363</strain>
    </source>
</reference>
<comment type="caution">
    <text evidence="1">The sequence shown here is derived from an EMBL/GenBank/DDBJ whole genome shotgun (WGS) entry which is preliminary data.</text>
</comment>